<dbReference type="AlphaFoldDB" id="A0A8H7UU31"/>
<dbReference type="OrthoDB" id="5328412at2759"/>
<name>A0A8H7UU31_9FUNG</name>
<reference evidence="2" key="1">
    <citation type="submission" date="2020-12" db="EMBL/GenBank/DDBJ databases">
        <title>Metabolic potential, ecology and presence of endohyphal bacteria is reflected in genomic diversity of Mucoromycotina.</title>
        <authorList>
            <person name="Muszewska A."/>
            <person name="Okrasinska A."/>
            <person name="Steczkiewicz K."/>
            <person name="Drgas O."/>
            <person name="Orlowska M."/>
            <person name="Perlinska-Lenart U."/>
            <person name="Aleksandrzak-Piekarczyk T."/>
            <person name="Szatraj K."/>
            <person name="Zielenkiewicz U."/>
            <person name="Pilsyk S."/>
            <person name="Malc E."/>
            <person name="Mieczkowski P."/>
            <person name="Kruszewska J.S."/>
            <person name="Biernat P."/>
            <person name="Pawlowska J."/>
        </authorList>
    </citation>
    <scope>NUCLEOTIDE SEQUENCE</scope>
    <source>
        <strain evidence="2">CBS 226.32</strain>
    </source>
</reference>
<proteinExistence type="predicted"/>
<evidence type="ECO:0000313" key="2">
    <source>
        <dbReference type="EMBL" id="KAG2198636.1"/>
    </source>
</evidence>
<feature type="compositionally biased region" description="Basic residues" evidence="1">
    <location>
        <begin position="8"/>
        <end position="19"/>
    </location>
</feature>
<dbReference type="InterPro" id="IPR011990">
    <property type="entry name" value="TPR-like_helical_dom_sf"/>
</dbReference>
<feature type="compositionally biased region" description="Polar residues" evidence="1">
    <location>
        <begin position="202"/>
        <end position="226"/>
    </location>
</feature>
<evidence type="ECO:0008006" key="4">
    <source>
        <dbReference type="Google" id="ProtNLM"/>
    </source>
</evidence>
<feature type="region of interest" description="Disordered" evidence="1">
    <location>
        <begin position="176"/>
        <end position="226"/>
    </location>
</feature>
<dbReference type="EMBL" id="JAEPRC010000382">
    <property type="protein sequence ID" value="KAG2198636.1"/>
    <property type="molecule type" value="Genomic_DNA"/>
</dbReference>
<dbReference type="Pfam" id="PF06552">
    <property type="entry name" value="TOM20_plant"/>
    <property type="match status" value="1"/>
</dbReference>
<evidence type="ECO:0000313" key="3">
    <source>
        <dbReference type="Proteomes" id="UP000650833"/>
    </source>
</evidence>
<protein>
    <recommendedName>
        <fullName evidence="4">TPR-like protein</fullName>
    </recommendedName>
</protein>
<dbReference type="SUPFAM" id="SSF48452">
    <property type="entry name" value="TPR-like"/>
    <property type="match status" value="2"/>
</dbReference>
<keyword evidence="3" id="KW-1185">Reference proteome</keyword>
<dbReference type="Proteomes" id="UP000650833">
    <property type="component" value="Unassembled WGS sequence"/>
</dbReference>
<feature type="compositionally biased region" description="Basic and acidic residues" evidence="1">
    <location>
        <begin position="187"/>
        <end position="201"/>
    </location>
</feature>
<feature type="region of interest" description="Disordered" evidence="1">
    <location>
        <begin position="1"/>
        <end position="24"/>
    </location>
</feature>
<gene>
    <name evidence="2" type="ORF">INT46_006413</name>
</gene>
<dbReference type="Gene3D" id="1.25.40.10">
    <property type="entry name" value="Tetratricopeptide repeat domain"/>
    <property type="match status" value="2"/>
</dbReference>
<organism evidence="2 3">
    <name type="scientific">Mucor plumbeus</name>
    <dbReference type="NCBI Taxonomy" id="97098"/>
    <lineage>
        <taxon>Eukaryota</taxon>
        <taxon>Fungi</taxon>
        <taxon>Fungi incertae sedis</taxon>
        <taxon>Mucoromycota</taxon>
        <taxon>Mucoromycotina</taxon>
        <taxon>Mucoromycetes</taxon>
        <taxon>Mucorales</taxon>
        <taxon>Mucorineae</taxon>
        <taxon>Mucoraceae</taxon>
        <taxon>Mucor</taxon>
    </lineage>
</organism>
<accession>A0A8H7UU31</accession>
<sequence>MRRNIDKRAKKTKAPAKKKKEPETFEEFMDEAIHNEEQGERYQTGDKAQRNYERAAEMYGKASVANPKDADCVYNWGRVLFLLVNFLPAHASPEEKLKKVDQSIEKFRVALDLEANKTDAQFNLAQALHQRSEILQETTEIENAYAASAVALQEAITLFDSVYSLQEKEYLELNPEIDDVSTAARTTEPEEHSHEEGDHNHGQQNDEVAESQKPSATSSSEEFTTVTKVEPTTAYSLIETLLSTAETMTTMASMLASYPASMDLFSRAKSKLAAAEKWYCDMPNTSTSTDDNVDVEKQKKIARIQINSKQSAMYAAMADRSFLATGIVDSTLFEKSIEQLNDIITNYDNKNVEALCDRGDVLSSFGQAIREVADKKDASLNPDKDGKEVWKLYANAMKSFQEAMALEPKNTQILNKMGDLSLTRAALDLPVAQRNQRQLLDNAKVYYRNAVQVDKDILTSGYLGWAMTEWALEEWADVTDKKNDSIKIIEAWIKRGGNGALFSNLADDNDVLDEDFVDFITDSCFADDEN</sequence>
<comment type="caution">
    <text evidence="2">The sequence shown here is derived from an EMBL/GenBank/DDBJ whole genome shotgun (WGS) entry which is preliminary data.</text>
</comment>
<evidence type="ECO:0000256" key="1">
    <source>
        <dbReference type="SAM" id="MobiDB-lite"/>
    </source>
</evidence>